<gene>
    <name evidence="2" type="ORF">U9M48_016306</name>
</gene>
<evidence type="ECO:0000256" key="1">
    <source>
        <dbReference type="SAM" id="MobiDB-lite"/>
    </source>
</evidence>
<proteinExistence type="predicted"/>
<sequence>MDSQNWGGGRTPFQDQTNTLGGGGHNASNSRPQGVDAIQCRRERDRERFAAMTIEQRNEKNKKRRELTIEQRNEKNKKRRESYHRKKGKPSISDTSNGGQIEVPKENIDPTDHGDWLHRNNSYQIQSIHNDNMTGQLSKLSPKLILPAPTQTEDVETSNRSPGVLRHKRHVPSGERQSLLARRNQQFEETIARNLAAPTEDSDSAAPTEDSESIAKGESVATCLGLSPTIAAVESECMVAEGDNGTQPWMQSEVINNEDDVEDEGYLFAEQDEETDDDIEIDGAKDDFVTTPDAPDPYDKVYSNIPKETHMLKPVADCKHCSAKKFEYEPPRFCCRSGKIDLSSHDTPLELRRLWDSADADARHFRDNIRFLNGHFSFTSLYCCLDNMTTNIRDCGIYTFRAHGIMYHNIWSFGKEAGAERKHLELYFYDDDPSLEHCIVGAVKNSLKRTNVSSND</sequence>
<keyword evidence="3" id="KW-1185">Reference proteome</keyword>
<dbReference type="AlphaFoldDB" id="A0AAQ3T716"/>
<feature type="compositionally biased region" description="Gly residues" evidence="1">
    <location>
        <begin position="1"/>
        <end position="10"/>
    </location>
</feature>
<feature type="compositionally biased region" description="Basic and acidic residues" evidence="1">
    <location>
        <begin position="39"/>
        <end position="49"/>
    </location>
</feature>
<accession>A0AAQ3T716</accession>
<feature type="compositionally biased region" description="Basic residues" evidence="1">
    <location>
        <begin position="75"/>
        <end position="89"/>
    </location>
</feature>
<feature type="region of interest" description="Disordered" evidence="1">
    <location>
        <begin position="1"/>
        <end position="113"/>
    </location>
</feature>
<dbReference type="Proteomes" id="UP001341281">
    <property type="component" value="Chromosome 03"/>
</dbReference>
<reference evidence="2 3" key="1">
    <citation type="submission" date="2024-02" db="EMBL/GenBank/DDBJ databases">
        <title>High-quality chromosome-scale genome assembly of Pensacola bahiagrass (Paspalum notatum Flugge var. saurae).</title>
        <authorList>
            <person name="Vega J.M."/>
            <person name="Podio M."/>
            <person name="Orjuela J."/>
            <person name="Siena L.A."/>
            <person name="Pessino S.C."/>
            <person name="Combes M.C."/>
            <person name="Mariac C."/>
            <person name="Albertini E."/>
            <person name="Pupilli F."/>
            <person name="Ortiz J.P.A."/>
            <person name="Leblanc O."/>
        </authorList>
    </citation>
    <scope>NUCLEOTIDE SEQUENCE [LARGE SCALE GENOMIC DNA]</scope>
    <source>
        <strain evidence="2">R1</strain>
        <tissue evidence="2">Leaf</tissue>
    </source>
</reference>
<name>A0AAQ3T716_PASNO</name>
<evidence type="ECO:0000313" key="2">
    <source>
        <dbReference type="EMBL" id="WVZ67189.1"/>
    </source>
</evidence>
<feature type="region of interest" description="Disordered" evidence="1">
    <location>
        <begin position="150"/>
        <end position="180"/>
    </location>
</feature>
<dbReference type="PANTHER" id="PTHR45786:SF74">
    <property type="entry name" value="ATP-DEPENDENT DNA HELICASE"/>
    <property type="match status" value="1"/>
</dbReference>
<dbReference type="PANTHER" id="PTHR45786">
    <property type="entry name" value="DNA BINDING PROTEIN-LIKE"/>
    <property type="match status" value="1"/>
</dbReference>
<evidence type="ECO:0000313" key="3">
    <source>
        <dbReference type="Proteomes" id="UP001341281"/>
    </source>
</evidence>
<protein>
    <submittedName>
        <fullName evidence="2">Uncharacterized protein</fullName>
    </submittedName>
</protein>
<dbReference type="EMBL" id="CP144747">
    <property type="protein sequence ID" value="WVZ67189.1"/>
    <property type="molecule type" value="Genomic_DNA"/>
</dbReference>
<organism evidence="2 3">
    <name type="scientific">Paspalum notatum var. saurae</name>
    <dbReference type="NCBI Taxonomy" id="547442"/>
    <lineage>
        <taxon>Eukaryota</taxon>
        <taxon>Viridiplantae</taxon>
        <taxon>Streptophyta</taxon>
        <taxon>Embryophyta</taxon>
        <taxon>Tracheophyta</taxon>
        <taxon>Spermatophyta</taxon>
        <taxon>Magnoliopsida</taxon>
        <taxon>Liliopsida</taxon>
        <taxon>Poales</taxon>
        <taxon>Poaceae</taxon>
        <taxon>PACMAD clade</taxon>
        <taxon>Panicoideae</taxon>
        <taxon>Andropogonodae</taxon>
        <taxon>Paspaleae</taxon>
        <taxon>Paspalinae</taxon>
        <taxon>Paspalum</taxon>
    </lineage>
</organism>
<feature type="region of interest" description="Disordered" evidence="1">
    <location>
        <begin position="193"/>
        <end position="216"/>
    </location>
</feature>
<feature type="compositionally biased region" description="Basic and acidic residues" evidence="1">
    <location>
        <begin position="103"/>
        <end position="113"/>
    </location>
</feature>